<feature type="domain" description="Fatty acid hydroxylase" evidence="8">
    <location>
        <begin position="72"/>
        <end position="206"/>
    </location>
</feature>
<name>A0ABU8S4K6_9SPHN</name>
<feature type="transmembrane region" description="Helical" evidence="7">
    <location>
        <begin position="68"/>
        <end position="89"/>
    </location>
</feature>
<keyword evidence="5" id="KW-0443">Lipid metabolism</keyword>
<dbReference type="PANTHER" id="PTHR21624:SF1">
    <property type="entry name" value="ALKYLGLYCEROL MONOOXYGENASE"/>
    <property type="match status" value="1"/>
</dbReference>
<evidence type="ECO:0000256" key="6">
    <source>
        <dbReference type="ARBA" id="ARBA00023136"/>
    </source>
</evidence>
<comment type="subcellular location">
    <subcellularLocation>
        <location evidence="1">Endomembrane system</location>
        <topology evidence="1">Multi-pass membrane protein</topology>
    </subcellularLocation>
</comment>
<evidence type="ECO:0000256" key="1">
    <source>
        <dbReference type="ARBA" id="ARBA00004127"/>
    </source>
</evidence>
<evidence type="ECO:0000256" key="5">
    <source>
        <dbReference type="ARBA" id="ARBA00023098"/>
    </source>
</evidence>
<sequence length="253" mass="29237">MLALYFLMAQIALIGGITLLEKRLNPGPLDWIRNIQAWLISFFAGMLFLVFVPEWTGGALIDAKELPYWAGFLIFLFVRDGVEYAFHYAQHRVPFLWRMHSLHHSDPEMCALTTNRHFWGDQFFKSFTIWPLSFMIIEPTHSVLVGYAVVSLYNYFIHANLKVNFGRLSWALNSPAYHRRHHSKLPEHFDSNFAALFPVFDVIFGTYRRPDGWPPTGQATTPRSFRELLSWPHFEGRVDEVEAEAPATTTATA</sequence>
<dbReference type="EMBL" id="JBBHJY010000001">
    <property type="protein sequence ID" value="MEJ6008423.1"/>
    <property type="molecule type" value="Genomic_DNA"/>
</dbReference>
<keyword evidence="6 7" id="KW-0472">Membrane</keyword>
<evidence type="ECO:0000313" key="10">
    <source>
        <dbReference type="Proteomes" id="UP001379235"/>
    </source>
</evidence>
<evidence type="ECO:0000313" key="9">
    <source>
        <dbReference type="EMBL" id="MEJ6008423.1"/>
    </source>
</evidence>
<dbReference type="InterPro" id="IPR006694">
    <property type="entry name" value="Fatty_acid_hydroxylase"/>
</dbReference>
<dbReference type="PANTHER" id="PTHR21624">
    <property type="entry name" value="STEROL DESATURASE-RELATED PROTEIN"/>
    <property type="match status" value="1"/>
</dbReference>
<keyword evidence="2 7" id="KW-0812">Transmembrane</keyword>
<accession>A0ABU8S4K6</accession>
<keyword evidence="4" id="KW-0560">Oxidoreductase</keyword>
<evidence type="ECO:0000256" key="2">
    <source>
        <dbReference type="ARBA" id="ARBA00022692"/>
    </source>
</evidence>
<comment type="caution">
    <text evidence="9">The sequence shown here is derived from an EMBL/GenBank/DDBJ whole genome shotgun (WGS) entry which is preliminary data.</text>
</comment>
<evidence type="ECO:0000256" key="7">
    <source>
        <dbReference type="SAM" id="Phobius"/>
    </source>
</evidence>
<proteinExistence type="predicted"/>
<evidence type="ECO:0000256" key="4">
    <source>
        <dbReference type="ARBA" id="ARBA00023002"/>
    </source>
</evidence>
<keyword evidence="3 7" id="KW-1133">Transmembrane helix</keyword>
<feature type="transmembrane region" description="Helical" evidence="7">
    <location>
        <begin position="37"/>
        <end position="56"/>
    </location>
</feature>
<evidence type="ECO:0000256" key="3">
    <source>
        <dbReference type="ARBA" id="ARBA00022989"/>
    </source>
</evidence>
<gene>
    <name evidence="9" type="ORF">WG900_00670</name>
</gene>
<dbReference type="RefSeq" id="WP_339963966.1">
    <property type="nucleotide sequence ID" value="NZ_JBBHJY010000001.1"/>
</dbReference>
<protein>
    <submittedName>
        <fullName evidence="9">Sterol desaturase family protein</fullName>
    </submittedName>
</protein>
<dbReference type="Proteomes" id="UP001379235">
    <property type="component" value="Unassembled WGS sequence"/>
</dbReference>
<evidence type="ECO:0000259" key="8">
    <source>
        <dbReference type="Pfam" id="PF04116"/>
    </source>
</evidence>
<reference evidence="9 10" key="1">
    <citation type="submission" date="2024-03" db="EMBL/GenBank/DDBJ databases">
        <authorList>
            <person name="Jo J.-H."/>
        </authorList>
    </citation>
    <scope>NUCLEOTIDE SEQUENCE [LARGE SCALE GENOMIC DNA]</scope>
    <source>
        <strain evidence="9 10">AS3R-12</strain>
    </source>
</reference>
<feature type="transmembrane region" description="Helical" evidence="7">
    <location>
        <begin position="6"/>
        <end position="25"/>
    </location>
</feature>
<dbReference type="Pfam" id="PF04116">
    <property type="entry name" value="FA_hydroxylase"/>
    <property type="match status" value="1"/>
</dbReference>
<dbReference type="InterPro" id="IPR051689">
    <property type="entry name" value="Sterol_desaturase/TMEM195"/>
</dbReference>
<keyword evidence="10" id="KW-1185">Reference proteome</keyword>
<organism evidence="9 10">
    <name type="scientific">Novosphingobium aquae</name>
    <dbReference type="NCBI Taxonomy" id="3133435"/>
    <lineage>
        <taxon>Bacteria</taxon>
        <taxon>Pseudomonadati</taxon>
        <taxon>Pseudomonadota</taxon>
        <taxon>Alphaproteobacteria</taxon>
        <taxon>Sphingomonadales</taxon>
        <taxon>Sphingomonadaceae</taxon>
        <taxon>Novosphingobium</taxon>
    </lineage>
</organism>